<keyword evidence="4" id="KW-0732">Signal</keyword>
<reference evidence="7 8" key="1">
    <citation type="submission" date="2018-03" db="EMBL/GenBank/DDBJ databases">
        <authorList>
            <person name="Keele B.F."/>
        </authorList>
    </citation>
    <scope>NUCLEOTIDE SEQUENCE [LARGE SCALE GENOMIC DNA]</scope>
    <source>
        <strain evidence="7 8">YL28-9</strain>
    </source>
</reference>
<evidence type="ECO:0000313" key="7">
    <source>
        <dbReference type="EMBL" id="PST82461.1"/>
    </source>
</evidence>
<evidence type="ECO:0000256" key="4">
    <source>
        <dbReference type="SAM" id="SignalP"/>
    </source>
</evidence>
<name>A0A2T3HJA4_9SPHI</name>
<dbReference type="Gene3D" id="1.20.1610.10">
    <property type="entry name" value="alpha-1,2-mannosidases domains"/>
    <property type="match status" value="1"/>
</dbReference>
<dbReference type="Gene3D" id="3.30.2080.10">
    <property type="entry name" value="GH92 mannosidase domain"/>
    <property type="match status" value="1"/>
</dbReference>
<dbReference type="EMBL" id="PYLS01000006">
    <property type="protein sequence ID" value="PST82461.1"/>
    <property type="molecule type" value="Genomic_DNA"/>
</dbReference>
<dbReference type="FunFam" id="3.30.2080.10:FF:000001">
    <property type="entry name" value="Alpha-1,2-mannosidase subfamily"/>
    <property type="match status" value="1"/>
</dbReference>
<dbReference type="RefSeq" id="WP_107216809.1">
    <property type="nucleotide sequence ID" value="NZ_KZ686270.1"/>
</dbReference>
<dbReference type="InterPro" id="IPR014718">
    <property type="entry name" value="GH-type_carb-bd"/>
</dbReference>
<dbReference type="GO" id="GO:0030246">
    <property type="term" value="F:carbohydrate binding"/>
    <property type="evidence" value="ECO:0007669"/>
    <property type="project" value="InterPro"/>
</dbReference>
<dbReference type="AlphaFoldDB" id="A0A2T3HJA4"/>
<dbReference type="NCBIfam" id="TIGR01180">
    <property type="entry name" value="aman2_put"/>
    <property type="match status" value="1"/>
</dbReference>
<comment type="subunit">
    <text evidence="2">Monomer.</text>
</comment>
<evidence type="ECO:0000256" key="3">
    <source>
        <dbReference type="ARBA" id="ARBA00022837"/>
    </source>
</evidence>
<evidence type="ECO:0000259" key="5">
    <source>
        <dbReference type="Pfam" id="PF07971"/>
    </source>
</evidence>
<dbReference type="PANTHER" id="PTHR12143">
    <property type="entry name" value="PEPTIDE N-GLYCANASE PNGASE -RELATED"/>
    <property type="match status" value="1"/>
</dbReference>
<feature type="signal peptide" evidence="4">
    <location>
        <begin position="1"/>
        <end position="26"/>
    </location>
</feature>
<dbReference type="InterPro" id="IPR041371">
    <property type="entry name" value="GH92_N"/>
</dbReference>
<protein>
    <submittedName>
        <fullName evidence="7">Alpha-mannosidase</fullName>
    </submittedName>
</protein>
<organism evidence="7 8">
    <name type="scientific">Pedobacter yulinensis</name>
    <dbReference type="NCBI Taxonomy" id="2126353"/>
    <lineage>
        <taxon>Bacteria</taxon>
        <taxon>Pseudomonadati</taxon>
        <taxon>Bacteroidota</taxon>
        <taxon>Sphingobacteriia</taxon>
        <taxon>Sphingobacteriales</taxon>
        <taxon>Sphingobacteriaceae</taxon>
        <taxon>Pedobacter</taxon>
    </lineage>
</organism>
<dbReference type="Gene3D" id="1.20.1050.60">
    <property type="entry name" value="alpha-1,2-mannosidase"/>
    <property type="match status" value="1"/>
</dbReference>
<evidence type="ECO:0000313" key="8">
    <source>
        <dbReference type="Proteomes" id="UP000240912"/>
    </source>
</evidence>
<dbReference type="GO" id="GO:0000224">
    <property type="term" value="F:peptide-N4-(N-acetyl-beta-glucosaminyl)asparagine amidase activity"/>
    <property type="evidence" value="ECO:0007669"/>
    <property type="project" value="TreeGrafter"/>
</dbReference>
<dbReference type="GO" id="GO:0006516">
    <property type="term" value="P:glycoprotein catabolic process"/>
    <property type="evidence" value="ECO:0007669"/>
    <property type="project" value="TreeGrafter"/>
</dbReference>
<feature type="domain" description="Glycosyl hydrolase family 92 N-terminal" evidence="6">
    <location>
        <begin position="34"/>
        <end position="197"/>
    </location>
</feature>
<dbReference type="Pfam" id="PF07971">
    <property type="entry name" value="Glyco_hydro_92"/>
    <property type="match status" value="1"/>
</dbReference>
<keyword evidence="3" id="KW-0106">Calcium</keyword>
<sequence length="744" mass="84012">MFLTNTVKKTGLLALLAAGLWGQLSAQQLSPIDYVDPTIGGVGLILEPTRPAVHQPNSMVRVFPARKDQLDDQIGYFPLAISSHRQPWLFRFMPVSGKLDAGAAGKFSSANERITPAHYQVNLIESGIHLAFTPGQRSGFFKVTFTGADNFLRLGIENKGTIRTEGRRAVSGTEEFSGMKAYFYAESNTDLSPVTGQAGDRHTYLKVAGTAKTILWKYGLSFISTEQAKANLAREIPAWEFDALRKQATDSWNRKLGQMQVQGGTEAQKRVFYTSLYRSYERMVDINEYGKYYSAYDHQVHQSDKPFFVDNWLWDTYIALEPLQTILNPKMQGEKIDSYVEMYKQGGWMPSFALVFGDNPCMTGNHAASWILDSRIKGVTNFDLDKAYEGLRKNALSGTLLPWRNGPATVLDSFYAKKGYMPALAPGEKETVKEVHGFERRQAVSVTLENSYDDWCIAQLADLRKDKKDYNLFLSRAAYYRNVFRKDKGFVWPKDKDGNWIEPFDPKFSGGQGGRDYFTENNAYTYNWDVKHDFTGLFELMGGPRKAEEKLDNLFRESLGRSKYQLWYTFPDATGLVGQFVMGNEPSFHIPYLYNHLGSPWKTQQRIRMLMDTWYTDNFFGIPGDEDGGGMTAFVVFSMAGFFPVTPGIPVYSIGSPSFSQVSIKLDNGKTFRVTAKNNNKLNVYIQGAKLNGKSLDRSWFTHQELLAGGHLELVMGPLPNTNWGTENLPRAAINDKPFNNQTK</sequence>
<dbReference type="InterPro" id="IPR012939">
    <property type="entry name" value="Glyco_hydro_92"/>
</dbReference>
<comment type="caution">
    <text evidence="7">The sequence shown here is derived from an EMBL/GenBank/DDBJ whole genome shotgun (WGS) entry which is preliminary data.</text>
</comment>
<keyword evidence="8" id="KW-1185">Reference proteome</keyword>
<feature type="domain" description="Glycosyl hydrolase family 92" evidence="5">
    <location>
        <begin position="227"/>
        <end position="718"/>
    </location>
</feature>
<dbReference type="OrthoDB" id="9758101at2"/>
<evidence type="ECO:0000256" key="1">
    <source>
        <dbReference type="ARBA" id="ARBA00001913"/>
    </source>
</evidence>
<gene>
    <name evidence="7" type="ORF">C7T94_16365</name>
</gene>
<dbReference type="InterPro" id="IPR008928">
    <property type="entry name" value="6-hairpin_glycosidase_sf"/>
</dbReference>
<dbReference type="Proteomes" id="UP000240912">
    <property type="component" value="Unassembled WGS sequence"/>
</dbReference>
<dbReference type="GO" id="GO:0005975">
    <property type="term" value="P:carbohydrate metabolic process"/>
    <property type="evidence" value="ECO:0007669"/>
    <property type="project" value="InterPro"/>
</dbReference>
<comment type="cofactor">
    <cofactor evidence="1">
        <name>Ca(2+)</name>
        <dbReference type="ChEBI" id="CHEBI:29108"/>
    </cofactor>
</comment>
<dbReference type="InterPro" id="IPR050883">
    <property type="entry name" value="PNGase"/>
</dbReference>
<accession>A0A2T3HJA4</accession>
<dbReference type="Gene3D" id="2.70.98.10">
    <property type="match status" value="1"/>
</dbReference>
<dbReference type="Pfam" id="PF17678">
    <property type="entry name" value="Glyco_hydro_92N"/>
    <property type="match status" value="1"/>
</dbReference>
<dbReference type="InterPro" id="IPR005887">
    <property type="entry name" value="GH92_a_mannosidase_put"/>
</dbReference>
<dbReference type="GO" id="GO:0005829">
    <property type="term" value="C:cytosol"/>
    <property type="evidence" value="ECO:0007669"/>
    <property type="project" value="TreeGrafter"/>
</dbReference>
<feature type="chain" id="PRO_5015712424" evidence="4">
    <location>
        <begin position="27"/>
        <end position="744"/>
    </location>
</feature>
<dbReference type="SUPFAM" id="SSF48208">
    <property type="entry name" value="Six-hairpin glycosidases"/>
    <property type="match status" value="1"/>
</dbReference>
<evidence type="ECO:0000259" key="6">
    <source>
        <dbReference type="Pfam" id="PF17678"/>
    </source>
</evidence>
<dbReference type="PANTHER" id="PTHR12143:SF43">
    <property type="entry name" value="PUTATIVE-RELATED"/>
    <property type="match status" value="1"/>
</dbReference>
<proteinExistence type="predicted"/>
<evidence type="ECO:0000256" key="2">
    <source>
        <dbReference type="ARBA" id="ARBA00011245"/>
    </source>
</evidence>